<dbReference type="InterPro" id="IPR029787">
    <property type="entry name" value="Nucleotide_cyclase"/>
</dbReference>
<evidence type="ECO:0000256" key="3">
    <source>
        <dbReference type="ARBA" id="ARBA00023004"/>
    </source>
</evidence>
<feature type="transmembrane region" description="Helical" evidence="5">
    <location>
        <begin position="322"/>
        <end position="343"/>
    </location>
</feature>
<dbReference type="InterPro" id="IPR000700">
    <property type="entry name" value="PAS-assoc_C"/>
</dbReference>
<dbReference type="SUPFAM" id="SSF47188">
    <property type="entry name" value="Hemerythrin-like"/>
    <property type="match status" value="1"/>
</dbReference>
<evidence type="ECO:0000256" key="4">
    <source>
        <dbReference type="SAM" id="MobiDB-lite"/>
    </source>
</evidence>
<dbReference type="InterPro" id="IPR012827">
    <property type="entry name" value="Hemerythrin_metal-bd"/>
</dbReference>
<dbReference type="InterPro" id="IPR000160">
    <property type="entry name" value="GGDEF_dom"/>
</dbReference>
<reference evidence="9 10" key="1">
    <citation type="submission" date="2016-10" db="EMBL/GenBank/DDBJ databases">
        <authorList>
            <person name="de Groot N.N."/>
        </authorList>
    </citation>
    <scope>NUCLEOTIDE SEQUENCE [LARGE SCALE GENOMIC DNA]</scope>
    <source>
        <strain evidence="9 10">DSM 5885</strain>
    </source>
</reference>
<dbReference type="AlphaFoldDB" id="A0A1G7YCL0"/>
<name>A0A1G7YCL0_9RHOO</name>
<gene>
    <name evidence="9" type="ORF">SAMN05660652_00967</name>
</gene>
<dbReference type="PROSITE" id="PS50112">
    <property type="entry name" value="PAS"/>
    <property type="match status" value="1"/>
</dbReference>
<evidence type="ECO:0000313" key="9">
    <source>
        <dbReference type="EMBL" id="SDG94288.1"/>
    </source>
</evidence>
<evidence type="ECO:0000259" key="8">
    <source>
        <dbReference type="PROSITE" id="PS50887"/>
    </source>
</evidence>
<evidence type="ECO:0000256" key="1">
    <source>
        <dbReference type="ARBA" id="ARBA00010587"/>
    </source>
</evidence>
<dbReference type="GO" id="GO:0046872">
    <property type="term" value="F:metal ion binding"/>
    <property type="evidence" value="ECO:0007669"/>
    <property type="project" value="UniProtKB-KW"/>
</dbReference>
<comment type="similarity">
    <text evidence="1">Belongs to the hemerythrin family.</text>
</comment>
<dbReference type="Gene3D" id="1.20.120.50">
    <property type="entry name" value="Hemerythrin-like"/>
    <property type="match status" value="1"/>
</dbReference>
<keyword evidence="3" id="KW-0408">Iron</keyword>
<keyword evidence="2" id="KW-0479">Metal-binding</keyword>
<dbReference type="EMBL" id="FNCY01000002">
    <property type="protein sequence ID" value="SDG94288.1"/>
    <property type="molecule type" value="Genomic_DNA"/>
</dbReference>
<protein>
    <submittedName>
        <fullName evidence="9">PAS domain S-box-containing protein/diguanylate cyclase (GGDEF) domain-containing protein/hemerythrin-like metal-binding domain protein</fullName>
    </submittedName>
</protein>
<dbReference type="CDD" id="cd00130">
    <property type="entry name" value="PAS"/>
    <property type="match status" value="1"/>
</dbReference>
<dbReference type="Pfam" id="PF01814">
    <property type="entry name" value="Hemerythrin"/>
    <property type="match status" value="1"/>
</dbReference>
<dbReference type="Gene3D" id="3.30.450.20">
    <property type="entry name" value="PAS domain"/>
    <property type="match status" value="1"/>
</dbReference>
<keyword evidence="5" id="KW-0472">Membrane</keyword>
<dbReference type="InterPro" id="IPR052163">
    <property type="entry name" value="DGC-Regulatory_Protein"/>
</dbReference>
<dbReference type="SUPFAM" id="SSF55785">
    <property type="entry name" value="PYP-like sensor domain (PAS domain)"/>
    <property type="match status" value="1"/>
</dbReference>
<evidence type="ECO:0000256" key="5">
    <source>
        <dbReference type="SAM" id="Phobius"/>
    </source>
</evidence>
<dbReference type="GO" id="GO:0003824">
    <property type="term" value="F:catalytic activity"/>
    <property type="evidence" value="ECO:0007669"/>
    <property type="project" value="UniProtKB-ARBA"/>
</dbReference>
<feature type="domain" description="PAS" evidence="6">
    <location>
        <begin position="427"/>
        <end position="483"/>
    </location>
</feature>
<proteinExistence type="inferred from homology"/>
<feature type="domain" description="PAC" evidence="7">
    <location>
        <begin position="517"/>
        <end position="569"/>
    </location>
</feature>
<accession>A0A1G7YCL0</accession>
<feature type="domain" description="GGDEF" evidence="8">
    <location>
        <begin position="601"/>
        <end position="735"/>
    </location>
</feature>
<dbReference type="FunFam" id="3.30.70.270:FF:000001">
    <property type="entry name" value="Diguanylate cyclase domain protein"/>
    <property type="match status" value="1"/>
</dbReference>
<dbReference type="SMART" id="SM00086">
    <property type="entry name" value="PAC"/>
    <property type="match status" value="1"/>
</dbReference>
<dbReference type="PANTHER" id="PTHR46663">
    <property type="entry name" value="DIGUANYLATE CYCLASE DGCT-RELATED"/>
    <property type="match status" value="1"/>
</dbReference>
<dbReference type="InterPro" id="IPR016131">
    <property type="entry name" value="Haemerythrin_Fe_BS"/>
</dbReference>
<dbReference type="InterPro" id="IPR035938">
    <property type="entry name" value="Hemerythrin-like_sf"/>
</dbReference>
<dbReference type="SMART" id="SM00091">
    <property type="entry name" value="PAS"/>
    <property type="match status" value="2"/>
</dbReference>
<dbReference type="SUPFAM" id="SSF55073">
    <property type="entry name" value="Nucleotide cyclase"/>
    <property type="match status" value="1"/>
</dbReference>
<keyword evidence="10" id="KW-1185">Reference proteome</keyword>
<sequence>MNKKPVMTLRFFLALFSAVLVCVALAYAVEDFWRNRALVQKVAILAQRNRLADDCLQSVASFAFERGRVNIVLRGAAAVSADNRSFIDAQRERADRHIERVLAATPNSAEVKAQDVRRAWSSIQSLRDEVDRDIALPTPQRDPSLPVRWMDLSDDLIDRLERLLVASTEKIGDGDPYFDRLAALRVSALHFRVLVGKLATQVGAQLSSGKLPGRAALREAYETRGRIDQLWSVLEASAEGLGDVAVFQFVARAQAQVLWVLRPLQDEILLAGEAAVVAPMPVERYVAAAVPALEATAALADSINRSAEKYVQRQADEARRSMVFSGGGIVCVLVACSFAAWFYRRRFASPLDEILRRIDVLLMTQAGNGGKGSGKSGGKSGDDSAGGGVVEQAGAGGDELDKVQQALSMLDSAIAARMATEAALRASESVNASILACAPQAIISTDLDGVITVFSPGAAKMLGYSAADVVGKQTPLLFHDPDEIREHAERLAQESGMPVGQGFGVFVARLRAFGEIDESEWIYIRRDGHRLKVMLTVTFLRDASGDVCGCLGVATDVTERAAAAARMSMMAYHDPLTQLPNRRLLHDRLQVAIAQARRSGNRLAMMLIDLDRFKPVNDQFGHEVGDIVLRTVAGRMRACLRESDTLARVGGDEFVAVVPGIDAVEDALGVAEKIRAELVTPIVIDNGPSVSVAGSIGVALFPDHGESERVLQNRADEAMYVSKSRGRNCVTLYEHAMQPVVTASVGENVPVLRLVWHGTFQCGVAMIDNEHRGLFERANAVFDAMLRSSPGDGGRLSLLDPLIRDVEQHFAHEEALLEKLVYRGAPAHALRHRLLLKRVHMLHRRVSIGEIGVGDLVAFLVQEVVFRHLLHEDVAYFEFVRQAMRESDEQQEAADA</sequence>
<dbReference type="NCBIfam" id="TIGR00254">
    <property type="entry name" value="GGDEF"/>
    <property type="match status" value="1"/>
</dbReference>
<dbReference type="InterPro" id="IPR043128">
    <property type="entry name" value="Rev_trsase/Diguanyl_cyclase"/>
</dbReference>
<feature type="region of interest" description="Disordered" evidence="4">
    <location>
        <begin position="369"/>
        <end position="392"/>
    </location>
</feature>
<dbReference type="PROSITE" id="PS50113">
    <property type="entry name" value="PAC"/>
    <property type="match status" value="1"/>
</dbReference>
<evidence type="ECO:0000259" key="7">
    <source>
        <dbReference type="PROSITE" id="PS50113"/>
    </source>
</evidence>
<dbReference type="STRING" id="83767.SAMN05660652_00967"/>
<dbReference type="SMART" id="SM00267">
    <property type="entry name" value="GGDEF"/>
    <property type="match status" value="1"/>
</dbReference>
<keyword evidence="5" id="KW-0812">Transmembrane</keyword>
<dbReference type="Pfam" id="PF13426">
    <property type="entry name" value="PAS_9"/>
    <property type="match status" value="1"/>
</dbReference>
<dbReference type="InterPro" id="IPR012312">
    <property type="entry name" value="Hemerythrin-like"/>
</dbReference>
<dbReference type="Gene3D" id="3.30.70.270">
    <property type="match status" value="1"/>
</dbReference>
<dbReference type="PANTHER" id="PTHR46663:SF3">
    <property type="entry name" value="SLL0267 PROTEIN"/>
    <property type="match status" value="1"/>
</dbReference>
<dbReference type="CDD" id="cd12107">
    <property type="entry name" value="Hemerythrin"/>
    <property type="match status" value="1"/>
</dbReference>
<dbReference type="Pfam" id="PF00990">
    <property type="entry name" value="GGDEF"/>
    <property type="match status" value="1"/>
</dbReference>
<dbReference type="NCBIfam" id="TIGR02481">
    <property type="entry name" value="hemeryth_dom"/>
    <property type="match status" value="1"/>
</dbReference>
<dbReference type="InterPro" id="IPR035965">
    <property type="entry name" value="PAS-like_dom_sf"/>
</dbReference>
<keyword evidence="5" id="KW-1133">Transmembrane helix</keyword>
<evidence type="ECO:0000259" key="6">
    <source>
        <dbReference type="PROSITE" id="PS50112"/>
    </source>
</evidence>
<dbReference type="CDD" id="cd01949">
    <property type="entry name" value="GGDEF"/>
    <property type="match status" value="1"/>
</dbReference>
<evidence type="ECO:0000256" key="2">
    <source>
        <dbReference type="ARBA" id="ARBA00022723"/>
    </source>
</evidence>
<evidence type="ECO:0000313" key="10">
    <source>
        <dbReference type="Proteomes" id="UP000198607"/>
    </source>
</evidence>
<dbReference type="InterPro" id="IPR001610">
    <property type="entry name" value="PAC"/>
</dbReference>
<dbReference type="InterPro" id="IPR000014">
    <property type="entry name" value="PAS"/>
</dbReference>
<dbReference type="PROSITE" id="PS00550">
    <property type="entry name" value="HEMERYTHRINS"/>
    <property type="match status" value="1"/>
</dbReference>
<organism evidence="9 10">
    <name type="scientific">Propionivibrio dicarboxylicus</name>
    <dbReference type="NCBI Taxonomy" id="83767"/>
    <lineage>
        <taxon>Bacteria</taxon>
        <taxon>Pseudomonadati</taxon>
        <taxon>Pseudomonadota</taxon>
        <taxon>Betaproteobacteria</taxon>
        <taxon>Rhodocyclales</taxon>
        <taxon>Rhodocyclaceae</taxon>
        <taxon>Propionivibrio</taxon>
    </lineage>
</organism>
<dbReference type="NCBIfam" id="TIGR00229">
    <property type="entry name" value="sensory_box"/>
    <property type="match status" value="1"/>
</dbReference>
<dbReference type="PROSITE" id="PS50887">
    <property type="entry name" value="GGDEF"/>
    <property type="match status" value="1"/>
</dbReference>
<dbReference type="Proteomes" id="UP000198607">
    <property type="component" value="Unassembled WGS sequence"/>
</dbReference>